<dbReference type="PROSITE" id="PS51379">
    <property type="entry name" value="4FE4S_FER_2"/>
    <property type="match status" value="2"/>
</dbReference>
<dbReference type="Gene3D" id="3.30.70.20">
    <property type="match status" value="1"/>
</dbReference>
<accession>A0A7V3RG01</accession>
<dbReference type="GO" id="GO:0046872">
    <property type="term" value="F:metal ion binding"/>
    <property type="evidence" value="ECO:0007669"/>
    <property type="project" value="UniProtKB-KW"/>
</dbReference>
<dbReference type="Gene3D" id="3.30.70.260">
    <property type="match status" value="1"/>
</dbReference>
<dbReference type="SUPFAM" id="SSF54862">
    <property type="entry name" value="4Fe-4S ferredoxins"/>
    <property type="match status" value="1"/>
</dbReference>
<dbReference type="InterPro" id="IPR050572">
    <property type="entry name" value="Fe-S_Ferredoxin"/>
</dbReference>
<evidence type="ECO:0000259" key="5">
    <source>
        <dbReference type="PROSITE" id="PS51379"/>
    </source>
</evidence>
<dbReference type="PANTHER" id="PTHR43687">
    <property type="entry name" value="ADENYLYLSULFATE REDUCTASE, BETA SUBUNIT"/>
    <property type="match status" value="1"/>
</dbReference>
<dbReference type="GO" id="GO:0051539">
    <property type="term" value="F:4 iron, 4 sulfur cluster binding"/>
    <property type="evidence" value="ECO:0007669"/>
    <property type="project" value="UniProtKB-KW"/>
</dbReference>
<organism evidence="6">
    <name type="scientific">candidate division WOR-3 bacterium</name>
    <dbReference type="NCBI Taxonomy" id="2052148"/>
    <lineage>
        <taxon>Bacteria</taxon>
        <taxon>Bacteria division WOR-3</taxon>
    </lineage>
</organism>
<dbReference type="InterPro" id="IPR045865">
    <property type="entry name" value="ACT-like_dom_sf"/>
</dbReference>
<feature type="domain" description="4Fe-4S ferredoxin-type" evidence="5">
    <location>
        <begin position="79"/>
        <end position="108"/>
    </location>
</feature>
<reference evidence="6" key="1">
    <citation type="journal article" date="2020" name="mSystems">
        <title>Genome- and Community-Level Interaction Insights into Carbon Utilization and Element Cycling Functions of Hydrothermarchaeota in Hydrothermal Sediment.</title>
        <authorList>
            <person name="Zhou Z."/>
            <person name="Liu Y."/>
            <person name="Xu W."/>
            <person name="Pan J."/>
            <person name="Luo Z.H."/>
            <person name="Li M."/>
        </authorList>
    </citation>
    <scope>NUCLEOTIDE SEQUENCE [LARGE SCALE GENOMIC DNA]</scope>
    <source>
        <strain evidence="6">SpSt-961</strain>
    </source>
</reference>
<dbReference type="InterPro" id="IPR018449">
    <property type="entry name" value="NIL_domain"/>
</dbReference>
<evidence type="ECO:0000256" key="2">
    <source>
        <dbReference type="ARBA" id="ARBA00022723"/>
    </source>
</evidence>
<keyword evidence="2" id="KW-0479">Metal-binding</keyword>
<evidence type="ECO:0000256" key="1">
    <source>
        <dbReference type="ARBA" id="ARBA00022485"/>
    </source>
</evidence>
<dbReference type="PANTHER" id="PTHR43687:SF1">
    <property type="entry name" value="FERREDOXIN III"/>
    <property type="match status" value="1"/>
</dbReference>
<dbReference type="Pfam" id="PF12838">
    <property type="entry name" value="Fer4_7"/>
    <property type="match status" value="1"/>
</dbReference>
<dbReference type="PROSITE" id="PS00198">
    <property type="entry name" value="4FE4S_FER_1"/>
    <property type="match status" value="1"/>
</dbReference>
<keyword evidence="1" id="KW-0004">4Fe-4S</keyword>
<dbReference type="EMBL" id="DTOZ01000020">
    <property type="protein sequence ID" value="HGE77475.1"/>
    <property type="molecule type" value="Genomic_DNA"/>
</dbReference>
<dbReference type="SUPFAM" id="SSF55021">
    <property type="entry name" value="ACT-like"/>
    <property type="match status" value="1"/>
</dbReference>
<sequence length="139" mass="15836">MMQISKKVVLHFPENLVEKPITYELVKKFDIIFNILKAEIAIDGGEGLLLLELTGTEENLNKGLKYLKELGVKTEPLTQDVIWLKELCVMCGFCSSICPSHAFLLKHPDMTVEFEPERCIGCEECLKVCPYNAVRLKFE</sequence>
<feature type="domain" description="4Fe-4S ferredoxin-type" evidence="5">
    <location>
        <begin position="110"/>
        <end position="139"/>
    </location>
</feature>
<proteinExistence type="predicted"/>
<dbReference type="AlphaFoldDB" id="A0A7V3RG01"/>
<dbReference type="SMART" id="SM00930">
    <property type="entry name" value="NIL"/>
    <property type="match status" value="1"/>
</dbReference>
<dbReference type="InterPro" id="IPR017900">
    <property type="entry name" value="4Fe4S_Fe_S_CS"/>
</dbReference>
<dbReference type="InterPro" id="IPR017896">
    <property type="entry name" value="4Fe4S_Fe-S-bd"/>
</dbReference>
<keyword evidence="3" id="KW-0408">Iron</keyword>
<protein>
    <submittedName>
        <fullName evidence="6">4Fe-4S dicluster domain-containing protein</fullName>
    </submittedName>
</protein>
<gene>
    <name evidence="6" type="ORF">ENX68_00540</name>
</gene>
<keyword evidence="4" id="KW-0411">Iron-sulfur</keyword>
<comment type="caution">
    <text evidence="6">The sequence shown here is derived from an EMBL/GenBank/DDBJ whole genome shotgun (WGS) entry which is preliminary data.</text>
</comment>
<evidence type="ECO:0000313" key="6">
    <source>
        <dbReference type="EMBL" id="HGE77475.1"/>
    </source>
</evidence>
<evidence type="ECO:0000256" key="4">
    <source>
        <dbReference type="ARBA" id="ARBA00023014"/>
    </source>
</evidence>
<evidence type="ECO:0000256" key="3">
    <source>
        <dbReference type="ARBA" id="ARBA00023004"/>
    </source>
</evidence>
<dbReference type="Pfam" id="PF09383">
    <property type="entry name" value="NIL"/>
    <property type="match status" value="1"/>
</dbReference>
<name>A0A7V3RG01_UNCW3</name>